<evidence type="ECO:0000259" key="2">
    <source>
        <dbReference type="PROSITE" id="PS50076"/>
    </source>
</evidence>
<protein>
    <recommendedName>
        <fullName evidence="2">J domain-containing protein</fullName>
    </recommendedName>
</protein>
<dbReference type="PROSITE" id="PS50076">
    <property type="entry name" value="DNAJ_2"/>
    <property type="match status" value="1"/>
</dbReference>
<keyword evidence="1" id="KW-0143">Chaperone</keyword>
<accession>A0A1B1YPY4</accession>
<dbReference type="InterPro" id="IPR001623">
    <property type="entry name" value="DnaJ_domain"/>
</dbReference>
<sequence>MTRPLTRHTIAELEKLFASSKEDDRVLEHLAHELQFRQAPRAIELLREVQAALSETEPSAGKPRLDTTGPVQHRLDMGEAASSGIPPTPAVKPIASGGASDSMKLPVALATHPNRPALTMTVEDAYKILGVTQTSTWESIEQIRRQLVQRAHPEHLAPMSKEKRAQTQVEAKRVNAAYSVLIQHRTRHS</sequence>
<dbReference type="InParanoid" id="A0A1B1YPY4"/>
<dbReference type="CDD" id="cd06257">
    <property type="entry name" value="DnaJ"/>
    <property type="match status" value="1"/>
</dbReference>
<proteinExistence type="predicted"/>
<dbReference type="Pfam" id="PF00226">
    <property type="entry name" value="DnaJ"/>
    <property type="match status" value="1"/>
</dbReference>
<dbReference type="Proteomes" id="UP000092952">
    <property type="component" value="Chromosome"/>
</dbReference>
<dbReference type="SUPFAM" id="SSF46565">
    <property type="entry name" value="Chaperone J-domain"/>
    <property type="match status" value="1"/>
</dbReference>
<dbReference type="InterPro" id="IPR036869">
    <property type="entry name" value="J_dom_sf"/>
</dbReference>
<organism evidence="3 4">
    <name type="scientific">Immundisolibacter cernigliae</name>
    <dbReference type="NCBI Taxonomy" id="1810504"/>
    <lineage>
        <taxon>Bacteria</taxon>
        <taxon>Pseudomonadati</taxon>
        <taxon>Pseudomonadota</taxon>
        <taxon>Gammaproteobacteria</taxon>
        <taxon>Immundisolibacterales</taxon>
        <taxon>Immundisolibacteraceae</taxon>
        <taxon>Immundisolibacter</taxon>
    </lineage>
</organism>
<dbReference type="KEGG" id="gbi:PG2T_00495"/>
<keyword evidence="4" id="KW-1185">Reference proteome</keyword>
<gene>
    <name evidence="3" type="ORF">PG2T_00495</name>
</gene>
<evidence type="ECO:0000256" key="1">
    <source>
        <dbReference type="ARBA" id="ARBA00023186"/>
    </source>
</evidence>
<evidence type="ECO:0000313" key="3">
    <source>
        <dbReference type="EMBL" id="ANX02823.1"/>
    </source>
</evidence>
<dbReference type="STRING" id="1810504.PG2T_00495"/>
<dbReference type="Gene3D" id="1.10.287.110">
    <property type="entry name" value="DnaJ domain"/>
    <property type="match status" value="1"/>
</dbReference>
<feature type="domain" description="J" evidence="2">
    <location>
        <begin position="124"/>
        <end position="189"/>
    </location>
</feature>
<reference evidence="4" key="1">
    <citation type="submission" date="2016-03" db="EMBL/GenBank/DDBJ databases">
        <title>Complete genome sequence of Solimmundus cernigliae, representing a novel lineage of polycyclic aromatic hydrocarbon degraders within the Gammaproteobacteria.</title>
        <authorList>
            <person name="Singleton D.R."/>
            <person name="Dickey A.N."/>
            <person name="Scholl E.H."/>
            <person name="Wright F.A."/>
            <person name="Aitken M.D."/>
        </authorList>
    </citation>
    <scope>NUCLEOTIDE SEQUENCE [LARGE SCALE GENOMIC DNA]</scope>
    <source>
        <strain evidence="4">TR3.2</strain>
    </source>
</reference>
<name>A0A1B1YPY4_9GAMM</name>
<dbReference type="AlphaFoldDB" id="A0A1B1YPY4"/>
<evidence type="ECO:0000313" key="4">
    <source>
        <dbReference type="Proteomes" id="UP000092952"/>
    </source>
</evidence>
<dbReference type="EMBL" id="CP014671">
    <property type="protein sequence ID" value="ANX02823.1"/>
    <property type="molecule type" value="Genomic_DNA"/>
</dbReference>